<sequence length="84" mass="9486">MSMKWSEEMNRPPAPGPSVCDCVHKDGYLQASFIPRHSLSSQSELCGGRSWSETDLRKEKCPQGFSWSSVRFDIHCQGGIFEFS</sequence>
<evidence type="ECO:0000313" key="2">
    <source>
        <dbReference type="Proteomes" id="UP001469553"/>
    </source>
</evidence>
<evidence type="ECO:0000313" key="1">
    <source>
        <dbReference type="EMBL" id="MEQ2292520.1"/>
    </source>
</evidence>
<dbReference type="EMBL" id="JAHRIP010030461">
    <property type="protein sequence ID" value="MEQ2292520.1"/>
    <property type="molecule type" value="Genomic_DNA"/>
</dbReference>
<gene>
    <name evidence="1" type="ORF">AMECASPLE_023948</name>
</gene>
<comment type="caution">
    <text evidence="1">The sequence shown here is derived from an EMBL/GenBank/DDBJ whole genome shotgun (WGS) entry which is preliminary data.</text>
</comment>
<reference evidence="1 2" key="1">
    <citation type="submission" date="2021-06" db="EMBL/GenBank/DDBJ databases">
        <authorList>
            <person name="Palmer J.M."/>
        </authorList>
    </citation>
    <scope>NUCLEOTIDE SEQUENCE [LARGE SCALE GENOMIC DNA]</scope>
    <source>
        <strain evidence="1 2">AS_MEX2019</strain>
        <tissue evidence="1">Muscle</tissue>
    </source>
</reference>
<proteinExistence type="predicted"/>
<name>A0ABV0YGF2_9TELE</name>
<protein>
    <submittedName>
        <fullName evidence="1">Uncharacterized protein</fullName>
    </submittedName>
</protein>
<organism evidence="1 2">
    <name type="scientific">Ameca splendens</name>
    <dbReference type="NCBI Taxonomy" id="208324"/>
    <lineage>
        <taxon>Eukaryota</taxon>
        <taxon>Metazoa</taxon>
        <taxon>Chordata</taxon>
        <taxon>Craniata</taxon>
        <taxon>Vertebrata</taxon>
        <taxon>Euteleostomi</taxon>
        <taxon>Actinopterygii</taxon>
        <taxon>Neopterygii</taxon>
        <taxon>Teleostei</taxon>
        <taxon>Neoteleostei</taxon>
        <taxon>Acanthomorphata</taxon>
        <taxon>Ovalentaria</taxon>
        <taxon>Atherinomorphae</taxon>
        <taxon>Cyprinodontiformes</taxon>
        <taxon>Goodeidae</taxon>
        <taxon>Ameca</taxon>
    </lineage>
</organism>
<keyword evidence="2" id="KW-1185">Reference proteome</keyword>
<accession>A0ABV0YGF2</accession>
<dbReference type="Proteomes" id="UP001469553">
    <property type="component" value="Unassembled WGS sequence"/>
</dbReference>